<dbReference type="EMBL" id="BLXT01005987">
    <property type="protein sequence ID" value="GFO28030.1"/>
    <property type="molecule type" value="Genomic_DNA"/>
</dbReference>
<name>A0AAV4C5P0_9GAST</name>
<protein>
    <submittedName>
        <fullName evidence="1">Uncharacterized protein</fullName>
    </submittedName>
</protein>
<sequence>MIVLYMGGPDDVVLGGDGDANGGSYGVKAKGQPMDTECPSERLAFGQEQQLNACISASGATSVRLWFKGDIEFGDPRMWSGCGVWFVRHGYYSLGG</sequence>
<dbReference type="Proteomes" id="UP000735302">
    <property type="component" value="Unassembled WGS sequence"/>
</dbReference>
<evidence type="ECO:0000313" key="1">
    <source>
        <dbReference type="EMBL" id="GFO28030.1"/>
    </source>
</evidence>
<gene>
    <name evidence="1" type="ORF">PoB_005453500</name>
</gene>
<keyword evidence="2" id="KW-1185">Reference proteome</keyword>
<comment type="caution">
    <text evidence="1">The sequence shown here is derived from an EMBL/GenBank/DDBJ whole genome shotgun (WGS) entry which is preliminary data.</text>
</comment>
<proteinExistence type="predicted"/>
<accession>A0AAV4C5P0</accession>
<reference evidence="1 2" key="1">
    <citation type="journal article" date="2021" name="Elife">
        <title>Chloroplast acquisition without the gene transfer in kleptoplastic sea slugs, Plakobranchus ocellatus.</title>
        <authorList>
            <person name="Maeda T."/>
            <person name="Takahashi S."/>
            <person name="Yoshida T."/>
            <person name="Shimamura S."/>
            <person name="Takaki Y."/>
            <person name="Nagai Y."/>
            <person name="Toyoda A."/>
            <person name="Suzuki Y."/>
            <person name="Arimoto A."/>
            <person name="Ishii H."/>
            <person name="Satoh N."/>
            <person name="Nishiyama T."/>
            <person name="Hasebe M."/>
            <person name="Maruyama T."/>
            <person name="Minagawa J."/>
            <person name="Obokata J."/>
            <person name="Shigenobu S."/>
        </authorList>
    </citation>
    <scope>NUCLEOTIDE SEQUENCE [LARGE SCALE GENOMIC DNA]</scope>
</reference>
<organism evidence="1 2">
    <name type="scientific">Plakobranchus ocellatus</name>
    <dbReference type="NCBI Taxonomy" id="259542"/>
    <lineage>
        <taxon>Eukaryota</taxon>
        <taxon>Metazoa</taxon>
        <taxon>Spiralia</taxon>
        <taxon>Lophotrochozoa</taxon>
        <taxon>Mollusca</taxon>
        <taxon>Gastropoda</taxon>
        <taxon>Heterobranchia</taxon>
        <taxon>Euthyneura</taxon>
        <taxon>Panpulmonata</taxon>
        <taxon>Sacoglossa</taxon>
        <taxon>Placobranchoidea</taxon>
        <taxon>Plakobranchidae</taxon>
        <taxon>Plakobranchus</taxon>
    </lineage>
</organism>
<evidence type="ECO:0000313" key="2">
    <source>
        <dbReference type="Proteomes" id="UP000735302"/>
    </source>
</evidence>
<dbReference type="AlphaFoldDB" id="A0AAV4C5P0"/>